<dbReference type="EMBL" id="CAXIPU020000520">
    <property type="protein sequence ID" value="CAL1672360.1"/>
    <property type="molecule type" value="Genomic_DNA"/>
</dbReference>
<dbReference type="Proteomes" id="UP001497644">
    <property type="component" value="Unassembled WGS sequence"/>
</dbReference>
<sequence length="129" mass="15136">MGVMGMKVNIENVKRLGGVVGEGGEMIVVRMENEEQKRDIMGKKRNLKGGKKRIMEDWTWNERKMRWKLGEIARMEERKGRRVGIGYGKIKIEEQWWKWDEVEEVLRDGKENIRNEGQGEGREEKTGGM</sequence>
<feature type="region of interest" description="Disordered" evidence="1">
    <location>
        <begin position="110"/>
        <end position="129"/>
    </location>
</feature>
<evidence type="ECO:0000313" key="2">
    <source>
        <dbReference type="EMBL" id="CAL1672360.1"/>
    </source>
</evidence>
<reference evidence="2" key="1">
    <citation type="submission" date="2024-04" db="EMBL/GenBank/DDBJ databases">
        <authorList>
            <consortium name="Molecular Ecology Group"/>
        </authorList>
    </citation>
    <scope>NUCLEOTIDE SEQUENCE</scope>
</reference>
<comment type="caution">
    <text evidence="2">The sequence shown here is derived from an EMBL/GenBank/DDBJ whole genome shotgun (WGS) entry which is preliminary data.</text>
</comment>
<evidence type="ECO:0000256" key="1">
    <source>
        <dbReference type="SAM" id="MobiDB-lite"/>
    </source>
</evidence>
<proteinExistence type="predicted"/>
<dbReference type="AlphaFoldDB" id="A0AAV2MYE9"/>
<accession>A0AAV2MYE9</accession>
<name>A0AAV2MYE9_9HYME</name>
<gene>
    <name evidence="2" type="ORF">LPLAT_LOCUS7029</name>
</gene>
<evidence type="ECO:0000313" key="3">
    <source>
        <dbReference type="Proteomes" id="UP001497644"/>
    </source>
</evidence>
<organism evidence="2 3">
    <name type="scientific">Lasius platythorax</name>
    <dbReference type="NCBI Taxonomy" id="488582"/>
    <lineage>
        <taxon>Eukaryota</taxon>
        <taxon>Metazoa</taxon>
        <taxon>Ecdysozoa</taxon>
        <taxon>Arthropoda</taxon>
        <taxon>Hexapoda</taxon>
        <taxon>Insecta</taxon>
        <taxon>Pterygota</taxon>
        <taxon>Neoptera</taxon>
        <taxon>Endopterygota</taxon>
        <taxon>Hymenoptera</taxon>
        <taxon>Apocrita</taxon>
        <taxon>Aculeata</taxon>
        <taxon>Formicoidea</taxon>
        <taxon>Formicidae</taxon>
        <taxon>Formicinae</taxon>
        <taxon>Lasius</taxon>
        <taxon>Lasius</taxon>
    </lineage>
</organism>
<keyword evidence="3" id="KW-1185">Reference proteome</keyword>
<protein>
    <submittedName>
        <fullName evidence="2">Uncharacterized protein</fullName>
    </submittedName>
</protein>